<reference evidence="1 2" key="1">
    <citation type="journal article" date="2015" name="Proc. Natl. Acad. Sci. U.S.A.">
        <title>Expanded metabolic versatility of ubiquitous nitrite-oxidizing bacteria from the genus Nitrospira.</title>
        <authorList>
            <person name="Koch H."/>
            <person name="Lucker S."/>
            <person name="Albertsen M."/>
            <person name="Kitzinger K."/>
            <person name="Herbold C."/>
            <person name="Spieck E."/>
            <person name="Nielsen P.H."/>
            <person name="Wagner M."/>
            <person name="Daims H."/>
        </authorList>
    </citation>
    <scope>NUCLEOTIDE SEQUENCE [LARGE SCALE GENOMIC DNA]</scope>
    <source>
        <strain evidence="1 2">NSP M-1</strain>
    </source>
</reference>
<name>A0A0K2GJV9_NITMO</name>
<dbReference type="KEGG" id="nmv:NITMOv2_4858"/>
<dbReference type="STRING" id="42253.NITMOv2_4858"/>
<proteinExistence type="predicted"/>
<evidence type="ECO:0000313" key="2">
    <source>
        <dbReference type="Proteomes" id="UP000069205"/>
    </source>
</evidence>
<keyword evidence="2" id="KW-1185">Reference proteome</keyword>
<dbReference type="OrthoDB" id="9795848at2"/>
<dbReference type="PATRIC" id="fig|42253.5.peg.4791"/>
<dbReference type="RefSeq" id="WP_053381916.1">
    <property type="nucleotide sequence ID" value="NZ_CP011801.1"/>
</dbReference>
<organism evidence="1 2">
    <name type="scientific">Nitrospira moscoviensis</name>
    <dbReference type="NCBI Taxonomy" id="42253"/>
    <lineage>
        <taxon>Bacteria</taxon>
        <taxon>Pseudomonadati</taxon>
        <taxon>Nitrospirota</taxon>
        <taxon>Nitrospiria</taxon>
        <taxon>Nitrospirales</taxon>
        <taxon>Nitrospiraceae</taxon>
        <taxon>Nitrospira</taxon>
    </lineage>
</organism>
<sequence>MKGLRFERIGRGRYYNVVFHIGSTYVPVSDETVEELKTQSLLPAERFLDLLVDRIGYSSYLKDQIRTELKSSGDPVTQITVLQGAIREL</sequence>
<dbReference type="Proteomes" id="UP000069205">
    <property type="component" value="Chromosome"/>
</dbReference>
<protein>
    <submittedName>
        <fullName evidence="1">Uncharacterized protein</fullName>
    </submittedName>
</protein>
<accession>A0A0K2GJV9</accession>
<dbReference type="EMBL" id="CP011801">
    <property type="protein sequence ID" value="ALA61226.1"/>
    <property type="molecule type" value="Genomic_DNA"/>
</dbReference>
<evidence type="ECO:0000313" key="1">
    <source>
        <dbReference type="EMBL" id="ALA61226.1"/>
    </source>
</evidence>
<dbReference type="AlphaFoldDB" id="A0A0K2GJV9"/>
<gene>
    <name evidence="1" type="ORF">NITMOv2_4858</name>
</gene>